<proteinExistence type="predicted"/>
<dbReference type="Proteomes" id="UP001209878">
    <property type="component" value="Unassembled WGS sequence"/>
</dbReference>
<reference evidence="2" key="1">
    <citation type="journal article" date="2023" name="Mol. Biol. Evol.">
        <title>Third-Generation Sequencing Reveals the Adaptive Role of the Epigenome in Three Deep-Sea Polychaetes.</title>
        <authorList>
            <person name="Perez M."/>
            <person name="Aroh O."/>
            <person name="Sun Y."/>
            <person name="Lan Y."/>
            <person name="Juniper S.K."/>
            <person name="Young C.R."/>
            <person name="Angers B."/>
            <person name="Qian P.Y."/>
        </authorList>
    </citation>
    <scope>NUCLEOTIDE SEQUENCE</scope>
    <source>
        <strain evidence="2">R07B-5</strain>
    </source>
</reference>
<sequence>MAKEHNTDITTDETVLSVLTLCLLPTEQLSTSDTKRRKPMSDFRRSGMGRIQKARSRTLKMTIVIEGRCRGVMGASVGAKERLREIDVRLHRVLDALLRYVGLMVV</sequence>
<protein>
    <submittedName>
        <fullName evidence="2">Uncharacterized protein</fullName>
    </submittedName>
</protein>
<evidence type="ECO:0000313" key="2">
    <source>
        <dbReference type="EMBL" id="KAK2180395.1"/>
    </source>
</evidence>
<evidence type="ECO:0000256" key="1">
    <source>
        <dbReference type="SAM" id="MobiDB-lite"/>
    </source>
</evidence>
<dbReference type="EMBL" id="JAODUO010000445">
    <property type="protein sequence ID" value="KAK2180395.1"/>
    <property type="molecule type" value="Genomic_DNA"/>
</dbReference>
<gene>
    <name evidence="2" type="ORF">NP493_445g04003</name>
</gene>
<name>A0AAD9KZX5_RIDPI</name>
<organism evidence="2 3">
    <name type="scientific">Ridgeia piscesae</name>
    <name type="common">Tubeworm</name>
    <dbReference type="NCBI Taxonomy" id="27915"/>
    <lineage>
        <taxon>Eukaryota</taxon>
        <taxon>Metazoa</taxon>
        <taxon>Spiralia</taxon>
        <taxon>Lophotrochozoa</taxon>
        <taxon>Annelida</taxon>
        <taxon>Polychaeta</taxon>
        <taxon>Sedentaria</taxon>
        <taxon>Canalipalpata</taxon>
        <taxon>Sabellida</taxon>
        <taxon>Siboglinidae</taxon>
        <taxon>Ridgeia</taxon>
    </lineage>
</organism>
<keyword evidence="3" id="KW-1185">Reference proteome</keyword>
<evidence type="ECO:0000313" key="3">
    <source>
        <dbReference type="Proteomes" id="UP001209878"/>
    </source>
</evidence>
<comment type="caution">
    <text evidence="2">The sequence shown here is derived from an EMBL/GenBank/DDBJ whole genome shotgun (WGS) entry which is preliminary data.</text>
</comment>
<accession>A0AAD9KZX5</accession>
<feature type="region of interest" description="Disordered" evidence="1">
    <location>
        <begin position="30"/>
        <end position="49"/>
    </location>
</feature>
<dbReference type="AlphaFoldDB" id="A0AAD9KZX5"/>